<protein>
    <recommendedName>
        <fullName evidence="1">biotin carboxylase</fullName>
        <ecNumber evidence="1">6.3.4.14</ecNumber>
    </recommendedName>
</protein>
<keyword evidence="5" id="KW-0092">Biotin</keyword>
<dbReference type="InterPro" id="IPR005481">
    <property type="entry name" value="BC-like_N"/>
</dbReference>
<dbReference type="InterPro" id="IPR016185">
    <property type="entry name" value="PreATP-grasp_dom_sf"/>
</dbReference>
<evidence type="ECO:0000256" key="2">
    <source>
        <dbReference type="ARBA" id="ARBA00022598"/>
    </source>
</evidence>
<gene>
    <name evidence="8" type="ORF">BZL30_1873</name>
</gene>
<feature type="region of interest" description="Disordered" evidence="6">
    <location>
        <begin position="61"/>
        <end position="111"/>
    </location>
</feature>
<evidence type="ECO:0000256" key="3">
    <source>
        <dbReference type="ARBA" id="ARBA00022741"/>
    </source>
</evidence>
<sequence>MFDTVLVANRGEIAVRVIRTLRRLGIRSVAVYSDPDAEARHVLEADQAVRLGPPRRVRVTWTSTRCSRPRRAPDRRRSTPVTGSFPRTPISRRPVSARESFSSGRRPGRSR</sequence>
<evidence type="ECO:0000256" key="1">
    <source>
        <dbReference type="ARBA" id="ARBA00013263"/>
    </source>
</evidence>
<dbReference type="AlphaFoldDB" id="A0A1V3XG36"/>
<keyword evidence="3" id="KW-0547">Nucleotide-binding</keyword>
<dbReference type="Pfam" id="PF00289">
    <property type="entry name" value="Biotin_carb_N"/>
    <property type="match status" value="1"/>
</dbReference>
<comment type="caution">
    <text evidence="8">The sequence shown here is derived from an EMBL/GenBank/DDBJ whole genome shotgun (WGS) entry which is preliminary data.</text>
</comment>
<name>A0A1V3XG36_MYCKA</name>
<dbReference type="Proteomes" id="UP000189229">
    <property type="component" value="Unassembled WGS sequence"/>
</dbReference>
<keyword evidence="2" id="KW-0436">Ligase</keyword>
<evidence type="ECO:0000313" key="9">
    <source>
        <dbReference type="Proteomes" id="UP000189229"/>
    </source>
</evidence>
<dbReference type="PANTHER" id="PTHR18866">
    <property type="entry name" value="CARBOXYLASE:PYRUVATE/ACETYL-COA/PROPIONYL-COA CARBOXYLASE"/>
    <property type="match status" value="1"/>
</dbReference>
<dbReference type="EMBL" id="MVBM01000002">
    <property type="protein sequence ID" value="OOK78167.1"/>
    <property type="molecule type" value="Genomic_DNA"/>
</dbReference>
<dbReference type="PROSITE" id="PS50979">
    <property type="entry name" value="BC"/>
    <property type="match status" value="1"/>
</dbReference>
<dbReference type="PANTHER" id="PTHR18866:SF33">
    <property type="entry name" value="METHYLCROTONOYL-COA CARBOXYLASE SUBUNIT ALPHA, MITOCHONDRIAL-RELATED"/>
    <property type="match status" value="1"/>
</dbReference>
<dbReference type="GO" id="GO:0004075">
    <property type="term" value="F:biotin carboxylase activity"/>
    <property type="evidence" value="ECO:0007669"/>
    <property type="project" value="UniProtKB-EC"/>
</dbReference>
<feature type="domain" description="Biotin carboxylation" evidence="7">
    <location>
        <begin position="1"/>
        <end position="111"/>
    </location>
</feature>
<evidence type="ECO:0000256" key="5">
    <source>
        <dbReference type="ARBA" id="ARBA00023267"/>
    </source>
</evidence>
<dbReference type="GO" id="GO:0005524">
    <property type="term" value="F:ATP binding"/>
    <property type="evidence" value="ECO:0007669"/>
    <property type="project" value="UniProtKB-KW"/>
</dbReference>
<dbReference type="EC" id="6.3.4.14" evidence="1"/>
<evidence type="ECO:0000256" key="6">
    <source>
        <dbReference type="SAM" id="MobiDB-lite"/>
    </source>
</evidence>
<keyword evidence="4" id="KW-0067">ATP-binding</keyword>
<evidence type="ECO:0000259" key="7">
    <source>
        <dbReference type="PROSITE" id="PS50979"/>
    </source>
</evidence>
<dbReference type="InterPro" id="IPR011764">
    <property type="entry name" value="Biotin_carboxylation_dom"/>
</dbReference>
<dbReference type="Gene3D" id="3.40.50.20">
    <property type="match status" value="1"/>
</dbReference>
<proteinExistence type="predicted"/>
<evidence type="ECO:0000313" key="8">
    <source>
        <dbReference type="EMBL" id="OOK78167.1"/>
    </source>
</evidence>
<reference evidence="8 9" key="1">
    <citation type="submission" date="2017-02" db="EMBL/GenBank/DDBJ databases">
        <title>Complete genome sequences of Mycobacterium kansasii strains isolated from rhesus macaques.</title>
        <authorList>
            <person name="Panda A."/>
            <person name="Nagaraj S."/>
            <person name="Zhao X."/>
            <person name="Tettelin H."/>
            <person name="Detolla L.J."/>
        </authorList>
    </citation>
    <scope>NUCLEOTIDE SEQUENCE [LARGE SCALE GENOMIC DNA]</scope>
    <source>
        <strain evidence="8 9">11-3813</strain>
    </source>
</reference>
<evidence type="ECO:0000256" key="4">
    <source>
        <dbReference type="ARBA" id="ARBA00022840"/>
    </source>
</evidence>
<dbReference type="InterPro" id="IPR050856">
    <property type="entry name" value="Biotin_carboxylase_complex"/>
</dbReference>
<organism evidence="8 9">
    <name type="scientific">Mycobacterium kansasii</name>
    <dbReference type="NCBI Taxonomy" id="1768"/>
    <lineage>
        <taxon>Bacteria</taxon>
        <taxon>Bacillati</taxon>
        <taxon>Actinomycetota</taxon>
        <taxon>Actinomycetes</taxon>
        <taxon>Mycobacteriales</taxon>
        <taxon>Mycobacteriaceae</taxon>
        <taxon>Mycobacterium</taxon>
    </lineage>
</organism>
<accession>A0A1V3XG36</accession>
<dbReference type="SUPFAM" id="SSF52440">
    <property type="entry name" value="PreATP-grasp domain"/>
    <property type="match status" value="1"/>
</dbReference>